<sequence>MTIERLVERKKWRFRQVPLGDLDCPGSLEIIVSFDVIKQARVTSVNLTAPGLQHFELVEMDVDAGTEVILEPYFLAEEGMVADARTFDDPIAWVAAGRRVAIRSPKDISCVASGLVRAGMNIWELTG</sequence>
<protein>
    <submittedName>
        <fullName evidence="1">Uncharacterized protein</fullName>
    </submittedName>
</protein>
<dbReference type="AlphaFoldDB" id="X1KLH3"/>
<proteinExistence type="predicted"/>
<gene>
    <name evidence="1" type="ORF">S06H3_23454</name>
</gene>
<name>X1KLH3_9ZZZZ</name>
<accession>X1KLH3</accession>
<organism evidence="1">
    <name type="scientific">marine sediment metagenome</name>
    <dbReference type="NCBI Taxonomy" id="412755"/>
    <lineage>
        <taxon>unclassified sequences</taxon>
        <taxon>metagenomes</taxon>
        <taxon>ecological metagenomes</taxon>
    </lineage>
</organism>
<comment type="caution">
    <text evidence="1">The sequence shown here is derived from an EMBL/GenBank/DDBJ whole genome shotgun (WGS) entry which is preliminary data.</text>
</comment>
<reference evidence="1" key="1">
    <citation type="journal article" date="2014" name="Front. Microbiol.">
        <title>High frequency of phylogenetically diverse reductive dehalogenase-homologous genes in deep subseafloor sedimentary metagenomes.</title>
        <authorList>
            <person name="Kawai M."/>
            <person name="Futagami T."/>
            <person name="Toyoda A."/>
            <person name="Takaki Y."/>
            <person name="Nishi S."/>
            <person name="Hori S."/>
            <person name="Arai W."/>
            <person name="Tsubouchi T."/>
            <person name="Morono Y."/>
            <person name="Uchiyama I."/>
            <person name="Ito T."/>
            <person name="Fujiyama A."/>
            <person name="Inagaki F."/>
            <person name="Takami H."/>
        </authorList>
    </citation>
    <scope>NUCLEOTIDE SEQUENCE</scope>
    <source>
        <strain evidence="1">Expedition CK06-06</strain>
    </source>
</reference>
<feature type="non-terminal residue" evidence="1">
    <location>
        <position position="127"/>
    </location>
</feature>
<evidence type="ECO:0000313" key="1">
    <source>
        <dbReference type="EMBL" id="GAI07508.1"/>
    </source>
</evidence>
<dbReference type="EMBL" id="BARV01012750">
    <property type="protein sequence ID" value="GAI07508.1"/>
    <property type="molecule type" value="Genomic_DNA"/>
</dbReference>